<dbReference type="PANTHER" id="PTHR16435">
    <property type="entry name" value="SPERMATOGENESIS-ASSOCIATED PROTEIN 6 SPATA6"/>
    <property type="match status" value="1"/>
</dbReference>
<dbReference type="GO" id="GO:0032027">
    <property type="term" value="F:myosin light chain binding"/>
    <property type="evidence" value="ECO:0007669"/>
    <property type="project" value="InterPro"/>
</dbReference>
<evidence type="ECO:0000259" key="3">
    <source>
        <dbReference type="Pfam" id="PF14909"/>
    </source>
</evidence>
<dbReference type="InterPro" id="IPR042769">
    <property type="entry name" value="SPATA6_fam"/>
</dbReference>
<protein>
    <recommendedName>
        <fullName evidence="3">Spermatogenesis-associated protein 6 N-terminal domain-containing protein</fullName>
    </recommendedName>
</protein>
<dbReference type="EMBL" id="OD567896">
    <property type="protein sequence ID" value="CAD7446301.1"/>
    <property type="molecule type" value="Genomic_DNA"/>
</dbReference>
<dbReference type="PANTHER" id="PTHR16435:SF6">
    <property type="entry name" value="IP09370P"/>
    <property type="match status" value="1"/>
</dbReference>
<sequence>MHIFPLLYHEKFIFLKTFYGSYCPSEVERIIKQELVLAELVQWPDDDADIVLASFETTLLELLYSSPCDRGLISGVDVDLLMEPSPNYPVTVVHYLLTYTEWPTEK</sequence>
<evidence type="ECO:0000256" key="2">
    <source>
        <dbReference type="ARBA" id="ARBA00022553"/>
    </source>
</evidence>
<comment type="similarity">
    <text evidence="1">Belongs to the SPATA6 family.</text>
</comment>
<evidence type="ECO:0000313" key="4">
    <source>
        <dbReference type="EMBL" id="CAD7446301.1"/>
    </source>
</evidence>
<dbReference type="InterPro" id="IPR032732">
    <property type="entry name" value="SPATA6_N"/>
</dbReference>
<feature type="domain" description="Spermatogenesis-associated protein 6 N-terminal" evidence="3">
    <location>
        <begin position="3"/>
        <end position="89"/>
    </location>
</feature>
<proteinExistence type="inferred from homology"/>
<reference evidence="4" key="1">
    <citation type="submission" date="2020-11" db="EMBL/GenBank/DDBJ databases">
        <authorList>
            <person name="Tran Van P."/>
        </authorList>
    </citation>
    <scope>NUCLEOTIDE SEQUENCE</scope>
</reference>
<accession>A0A7R9F3Z1</accession>
<name>A0A7R9F3Z1_9NEOP</name>
<evidence type="ECO:0000256" key="1">
    <source>
        <dbReference type="ARBA" id="ARBA00006215"/>
    </source>
</evidence>
<gene>
    <name evidence="4" type="ORF">TBIB3V08_LOCUS8635</name>
</gene>
<organism evidence="4">
    <name type="scientific">Timema bartmani</name>
    <dbReference type="NCBI Taxonomy" id="61472"/>
    <lineage>
        <taxon>Eukaryota</taxon>
        <taxon>Metazoa</taxon>
        <taxon>Ecdysozoa</taxon>
        <taxon>Arthropoda</taxon>
        <taxon>Hexapoda</taxon>
        <taxon>Insecta</taxon>
        <taxon>Pterygota</taxon>
        <taxon>Neoptera</taxon>
        <taxon>Polyneoptera</taxon>
        <taxon>Phasmatodea</taxon>
        <taxon>Timematodea</taxon>
        <taxon>Timematoidea</taxon>
        <taxon>Timematidae</taxon>
        <taxon>Timema</taxon>
    </lineage>
</organism>
<dbReference type="GO" id="GO:0120212">
    <property type="term" value="C:sperm head-tail coupling apparatus"/>
    <property type="evidence" value="ECO:0007669"/>
    <property type="project" value="InterPro"/>
</dbReference>
<dbReference type="GO" id="GO:0007283">
    <property type="term" value="P:spermatogenesis"/>
    <property type="evidence" value="ECO:0007669"/>
    <property type="project" value="InterPro"/>
</dbReference>
<dbReference type="AlphaFoldDB" id="A0A7R9F3Z1"/>
<dbReference type="Pfam" id="PF14909">
    <property type="entry name" value="SPATA6"/>
    <property type="match status" value="1"/>
</dbReference>
<keyword evidence="2" id="KW-0597">Phosphoprotein</keyword>